<gene>
    <name evidence="1" type="ORF">COW36_06415</name>
</gene>
<sequence length="376" mass="40391">MYKRLMNSPRGASASLRNYRRLGFGVFVCALSLLSCAPEKIKQYRVAKVSEPPQKMAAPAATQSAPFLFKIPAGWQTQASSGMRAASFQTEGGGDVSVVTLPGMAGDLKGNLNRWRGQVGLEPLADEAAIQKSFQPFKMGTEQALALELASPEGKPDKAMRVALLEKEGVTWFFKLAGTRQVVEKQKTAFEDFLGSVQFKPGGNMPPAAADAPPADTSGMGAGSLPPITPQATDTKLTYALPSAWKEKPASSMRIASFEVKSGQQTGDISIVSLAGDGGGLLSNTNRWRRQLEMAPTDQAGLQNLVKDIQIDGHKGYFMALYTGMEGQGMLVALVEQGGQTWFIKMVAPSQLAHAQEQDFLKFVQSIQFHAKGSQT</sequence>
<evidence type="ECO:0000313" key="1">
    <source>
        <dbReference type="EMBL" id="PIW18032.1"/>
    </source>
</evidence>
<proteinExistence type="predicted"/>
<comment type="caution">
    <text evidence="1">The sequence shown here is derived from an EMBL/GenBank/DDBJ whole genome shotgun (WGS) entry which is preliminary data.</text>
</comment>
<organism evidence="1 2">
    <name type="scientific">bacterium (Candidatus Blackallbacteria) CG17_big_fil_post_rev_8_21_14_2_50_48_46</name>
    <dbReference type="NCBI Taxonomy" id="2014261"/>
    <lineage>
        <taxon>Bacteria</taxon>
        <taxon>Candidatus Blackallbacteria</taxon>
    </lineage>
</organism>
<dbReference type="EMBL" id="PFFQ01000015">
    <property type="protein sequence ID" value="PIW18032.1"/>
    <property type="molecule type" value="Genomic_DNA"/>
</dbReference>
<dbReference type="Proteomes" id="UP000231019">
    <property type="component" value="Unassembled WGS sequence"/>
</dbReference>
<accession>A0A2M7G7H0</accession>
<reference evidence="1 2" key="1">
    <citation type="submission" date="2017-09" db="EMBL/GenBank/DDBJ databases">
        <title>Depth-based differentiation of microbial function through sediment-hosted aquifers and enrichment of novel symbionts in the deep terrestrial subsurface.</title>
        <authorList>
            <person name="Probst A.J."/>
            <person name="Ladd B."/>
            <person name="Jarett J.K."/>
            <person name="Geller-Mcgrath D.E."/>
            <person name="Sieber C.M."/>
            <person name="Emerson J.B."/>
            <person name="Anantharaman K."/>
            <person name="Thomas B.C."/>
            <person name="Malmstrom R."/>
            <person name="Stieglmeier M."/>
            <person name="Klingl A."/>
            <person name="Woyke T."/>
            <person name="Ryan C.M."/>
            <person name="Banfield J.F."/>
        </authorList>
    </citation>
    <scope>NUCLEOTIDE SEQUENCE [LARGE SCALE GENOMIC DNA]</scope>
    <source>
        <strain evidence="1">CG17_big_fil_post_rev_8_21_14_2_50_48_46</strain>
    </source>
</reference>
<evidence type="ECO:0000313" key="2">
    <source>
        <dbReference type="Proteomes" id="UP000231019"/>
    </source>
</evidence>
<dbReference type="AlphaFoldDB" id="A0A2M7G7H0"/>
<name>A0A2M7G7H0_9BACT</name>
<protein>
    <submittedName>
        <fullName evidence="1">Uncharacterized protein</fullName>
    </submittedName>
</protein>